<protein>
    <recommendedName>
        <fullName evidence="1">DCD domain-containing protein</fullName>
    </recommendedName>
</protein>
<keyword evidence="3" id="KW-1185">Reference proteome</keyword>
<dbReference type="Proteomes" id="UP000193560">
    <property type="component" value="Unassembled WGS sequence"/>
</dbReference>
<dbReference type="AlphaFoldDB" id="A0A1X2IVC6"/>
<name>A0A1X2IVC6_9FUNG</name>
<accession>A0A1X2IVC6</accession>
<evidence type="ECO:0000259" key="1">
    <source>
        <dbReference type="PROSITE" id="PS51222"/>
    </source>
</evidence>
<evidence type="ECO:0000313" key="2">
    <source>
        <dbReference type="EMBL" id="ORZ23004.1"/>
    </source>
</evidence>
<feature type="domain" description="DCD" evidence="1">
    <location>
        <begin position="84"/>
        <end position="134"/>
    </location>
</feature>
<sequence>MVLYQVRSQENAAMVHKAHGVKKLFILLLFLSNTPPPLLNTDIGVIKSMKTKQYKSNNTTQSTSRKQDLTNDTKQCRALLGDGGGNYGVIMICSLVMLVMMCESRELGVNGACAVEASDIEVGVRFFLYEWRAL</sequence>
<reference evidence="2 3" key="1">
    <citation type="submission" date="2016-07" db="EMBL/GenBank/DDBJ databases">
        <title>Pervasive Adenine N6-methylation of Active Genes in Fungi.</title>
        <authorList>
            <consortium name="DOE Joint Genome Institute"/>
            <person name="Mondo S.J."/>
            <person name="Dannebaum R.O."/>
            <person name="Kuo R.C."/>
            <person name="Labutti K."/>
            <person name="Haridas S."/>
            <person name="Kuo A."/>
            <person name="Salamov A."/>
            <person name="Ahrendt S.R."/>
            <person name="Lipzen A."/>
            <person name="Sullivan W."/>
            <person name="Andreopoulos W.B."/>
            <person name="Clum A."/>
            <person name="Lindquist E."/>
            <person name="Daum C."/>
            <person name="Ramamoorthy G.K."/>
            <person name="Gryganskyi A."/>
            <person name="Culley D."/>
            <person name="Magnuson J.K."/>
            <person name="James T.Y."/>
            <person name="O'Malley M.A."/>
            <person name="Stajich J.E."/>
            <person name="Spatafora J.W."/>
            <person name="Visel A."/>
            <person name="Grigoriev I.V."/>
        </authorList>
    </citation>
    <scope>NUCLEOTIDE SEQUENCE [LARGE SCALE GENOMIC DNA]</scope>
    <source>
        <strain evidence="2 3">NRRL 1336</strain>
    </source>
</reference>
<evidence type="ECO:0000313" key="3">
    <source>
        <dbReference type="Proteomes" id="UP000193560"/>
    </source>
</evidence>
<organism evidence="2 3">
    <name type="scientific">Absidia repens</name>
    <dbReference type="NCBI Taxonomy" id="90262"/>
    <lineage>
        <taxon>Eukaryota</taxon>
        <taxon>Fungi</taxon>
        <taxon>Fungi incertae sedis</taxon>
        <taxon>Mucoromycota</taxon>
        <taxon>Mucoromycotina</taxon>
        <taxon>Mucoromycetes</taxon>
        <taxon>Mucorales</taxon>
        <taxon>Cunninghamellaceae</taxon>
        <taxon>Absidia</taxon>
    </lineage>
</organism>
<gene>
    <name evidence="2" type="ORF">BCR42DRAFT_387617</name>
</gene>
<comment type="caution">
    <text evidence="2">The sequence shown here is derived from an EMBL/GenBank/DDBJ whole genome shotgun (WGS) entry which is preliminary data.</text>
</comment>
<proteinExistence type="predicted"/>
<dbReference type="InterPro" id="IPR013989">
    <property type="entry name" value="Dev_and_cell_death_domain"/>
</dbReference>
<dbReference type="EMBL" id="MCGE01000003">
    <property type="protein sequence ID" value="ORZ23004.1"/>
    <property type="molecule type" value="Genomic_DNA"/>
</dbReference>
<dbReference type="PROSITE" id="PS51222">
    <property type="entry name" value="DCD"/>
    <property type="match status" value="1"/>
</dbReference>